<comment type="similarity">
    <text evidence="2 11">Belongs to the sodium:solute symporter (SSF) (TC 2.A.21) family.</text>
</comment>
<feature type="transmembrane region" description="Helical" evidence="12">
    <location>
        <begin position="42"/>
        <end position="64"/>
    </location>
</feature>
<dbReference type="PATRIC" id="fig|512763.3.peg.4720"/>
<evidence type="ECO:0000256" key="4">
    <source>
        <dbReference type="ARBA" id="ARBA00022475"/>
    </source>
</evidence>
<feature type="transmembrane region" description="Helical" evidence="12">
    <location>
        <begin position="119"/>
        <end position="141"/>
    </location>
</feature>
<feature type="transmembrane region" description="Helical" evidence="12">
    <location>
        <begin position="76"/>
        <end position="98"/>
    </location>
</feature>
<dbReference type="InterPro" id="IPR001734">
    <property type="entry name" value="Na/solute_symporter"/>
</dbReference>
<dbReference type="KEGG" id="rti:DC20_21475"/>
<gene>
    <name evidence="13" type="ORF">DC20_21475</name>
</gene>
<keyword evidence="5 12" id="KW-0812">Transmembrane</keyword>
<keyword evidence="6 12" id="KW-1133">Transmembrane helix</keyword>
<evidence type="ECO:0000313" key="13">
    <source>
        <dbReference type="EMBL" id="ALJ01640.1"/>
    </source>
</evidence>
<evidence type="ECO:0000256" key="3">
    <source>
        <dbReference type="ARBA" id="ARBA00022448"/>
    </source>
</evidence>
<dbReference type="AlphaFoldDB" id="A0A0P0CD64"/>
<dbReference type="EMBL" id="CP012644">
    <property type="protein sequence ID" value="ALJ01640.1"/>
    <property type="molecule type" value="Genomic_DNA"/>
</dbReference>
<feature type="transmembrane region" description="Helical" evidence="12">
    <location>
        <begin position="180"/>
        <end position="201"/>
    </location>
</feature>
<evidence type="ECO:0000256" key="9">
    <source>
        <dbReference type="ARBA" id="ARBA00023136"/>
    </source>
</evidence>
<evidence type="ECO:0000313" key="14">
    <source>
        <dbReference type="Proteomes" id="UP000061382"/>
    </source>
</evidence>
<feature type="transmembrane region" description="Helical" evidence="12">
    <location>
        <begin position="147"/>
        <end position="168"/>
    </location>
</feature>
<dbReference type="NCBIfam" id="TIGR00813">
    <property type="entry name" value="sss"/>
    <property type="match status" value="1"/>
</dbReference>
<dbReference type="Gene3D" id="1.20.1730.10">
    <property type="entry name" value="Sodium/glucose cotransporter"/>
    <property type="match status" value="1"/>
</dbReference>
<feature type="transmembrane region" description="Helical" evidence="12">
    <location>
        <begin position="376"/>
        <end position="398"/>
    </location>
</feature>
<dbReference type="InterPro" id="IPR051163">
    <property type="entry name" value="Sodium:Solute_Symporter_SSF"/>
</dbReference>
<feature type="transmembrane region" description="Helical" evidence="12">
    <location>
        <begin position="270"/>
        <end position="295"/>
    </location>
</feature>
<feature type="transmembrane region" description="Helical" evidence="12">
    <location>
        <begin position="432"/>
        <end position="455"/>
    </location>
</feature>
<evidence type="ECO:0000256" key="10">
    <source>
        <dbReference type="ARBA" id="ARBA00023201"/>
    </source>
</evidence>
<feature type="transmembrane region" description="Helical" evidence="12">
    <location>
        <begin position="404"/>
        <end position="425"/>
    </location>
</feature>
<keyword evidence="7" id="KW-0915">Sodium</keyword>
<keyword evidence="13" id="KW-0614">Plasmid</keyword>
<evidence type="ECO:0000256" key="2">
    <source>
        <dbReference type="ARBA" id="ARBA00006434"/>
    </source>
</evidence>
<accession>A0A0P0CD64</accession>
<dbReference type="OrthoDB" id="9803597at2"/>
<dbReference type="GO" id="GO:0005886">
    <property type="term" value="C:plasma membrane"/>
    <property type="evidence" value="ECO:0007669"/>
    <property type="project" value="UniProtKB-SubCell"/>
</dbReference>
<protein>
    <submittedName>
        <fullName evidence="13">Sodium:solute symporter</fullName>
    </submittedName>
</protein>
<evidence type="ECO:0000256" key="6">
    <source>
        <dbReference type="ARBA" id="ARBA00022989"/>
    </source>
</evidence>
<evidence type="ECO:0000256" key="1">
    <source>
        <dbReference type="ARBA" id="ARBA00004651"/>
    </source>
</evidence>
<dbReference type="PANTHER" id="PTHR42985:SF32">
    <property type="entry name" value="SODIUM IODIDE SYMPORTER"/>
    <property type="match status" value="1"/>
</dbReference>
<evidence type="ECO:0000256" key="7">
    <source>
        <dbReference type="ARBA" id="ARBA00023053"/>
    </source>
</evidence>
<keyword evidence="14" id="KW-1185">Reference proteome</keyword>
<evidence type="ECO:0000256" key="12">
    <source>
        <dbReference type="SAM" id="Phobius"/>
    </source>
</evidence>
<comment type="subcellular location">
    <subcellularLocation>
        <location evidence="1">Cell membrane</location>
        <topology evidence="1">Multi-pass membrane protein</topology>
    </subcellularLocation>
</comment>
<dbReference type="Proteomes" id="UP000061382">
    <property type="component" value="Plasmid 1"/>
</dbReference>
<geneLocation type="plasmid" evidence="13 14">
    <name>1</name>
</geneLocation>
<evidence type="ECO:0000256" key="11">
    <source>
        <dbReference type="RuleBase" id="RU362091"/>
    </source>
</evidence>
<dbReference type="PROSITE" id="PS50283">
    <property type="entry name" value="NA_SOLUT_SYMP_3"/>
    <property type="match status" value="1"/>
</dbReference>
<dbReference type="GO" id="GO:0006814">
    <property type="term" value="P:sodium ion transport"/>
    <property type="evidence" value="ECO:0007669"/>
    <property type="project" value="UniProtKB-KW"/>
</dbReference>
<dbReference type="InterPro" id="IPR038377">
    <property type="entry name" value="Na/Glc_symporter_sf"/>
</dbReference>
<reference evidence="13 14" key="1">
    <citation type="submission" date="2015-08" db="EMBL/GenBank/DDBJ databases">
        <title>Complete genome sequence of Rufibacter tibetensis strain 1351t, a radiation-resistant bacterium from tibet plateau.</title>
        <authorList>
            <person name="Dai J."/>
        </authorList>
    </citation>
    <scope>NUCLEOTIDE SEQUENCE [LARGE SCALE GENOMIC DNA]</scope>
    <source>
        <strain evidence="13 14">1351</strain>
        <plasmid evidence="13 14">1</plasmid>
    </source>
</reference>
<keyword evidence="10" id="KW-0739">Sodium transport</keyword>
<dbReference type="CDD" id="cd11495">
    <property type="entry name" value="SLC5sbd_NIS-like_u3"/>
    <property type="match status" value="1"/>
</dbReference>
<feature type="transmembrane region" description="Helical" evidence="12">
    <location>
        <begin position="6"/>
        <end position="27"/>
    </location>
</feature>
<keyword evidence="9 12" id="KW-0472">Membrane</keyword>
<dbReference type="PANTHER" id="PTHR42985">
    <property type="entry name" value="SODIUM-COUPLED MONOCARBOXYLATE TRANSPORTER"/>
    <property type="match status" value="1"/>
</dbReference>
<evidence type="ECO:0000256" key="8">
    <source>
        <dbReference type="ARBA" id="ARBA00023065"/>
    </source>
</evidence>
<keyword evidence="3" id="KW-0813">Transport</keyword>
<evidence type="ECO:0000256" key="5">
    <source>
        <dbReference type="ARBA" id="ARBA00022692"/>
    </source>
</evidence>
<keyword evidence="8" id="KW-0406">Ion transport</keyword>
<proteinExistence type="inferred from homology"/>
<feature type="transmembrane region" description="Helical" evidence="12">
    <location>
        <begin position="315"/>
        <end position="339"/>
    </location>
</feature>
<sequence>MTLPLVDLLVIIAYLVGMVLFGCSFYFKKRSASEYSTGGGRLPSWAVGMSIFATFVSSISFLALPGNAYMSNWNGFVFSLSIPFASFVAVKLFVPLYRSIDSISAYHYLETRFGPWARVYGSVCYLLTQVARMGAIMYLLALPMNALFGWSIPAIIIVTGVCVMLYAVMGGIEAVIWTDAVQGIILIVGALACVGIILFSMPDGVTQLFEIASASDKFSLGSFSANVSDSTFWVVLVYGLFINLQNYGIDQNYVQRYFTAKTQKEAIFSTWLGSLLYVPISLLFFFIGTALFAYYQAQPGLLPASLRASGMADKVFPHFIVHGLPVGITGLLIASIFAAGMSTVSTSINSSATVITVDYYKRFFHKSASGRESMKSMYLASLVMGILGIVAALAMTRVKSALDAWWALSSIFSGGMLGLFLLGIFSRKVKSFDAGIGVVAGILVICWASLSPVYFADGDWVSFKSPFHANLAIVIGTTTIFLVGFLVSKLFGENRISLLQDKFTEKGRNKVSR</sequence>
<dbReference type="Pfam" id="PF00474">
    <property type="entry name" value="SSF"/>
    <property type="match status" value="1"/>
</dbReference>
<organism evidence="13 14">
    <name type="scientific">Rufibacter tibetensis</name>
    <dbReference type="NCBI Taxonomy" id="512763"/>
    <lineage>
        <taxon>Bacteria</taxon>
        <taxon>Pseudomonadati</taxon>
        <taxon>Bacteroidota</taxon>
        <taxon>Cytophagia</taxon>
        <taxon>Cytophagales</taxon>
        <taxon>Hymenobacteraceae</taxon>
        <taxon>Rufibacter</taxon>
    </lineage>
</organism>
<dbReference type="GO" id="GO:0015293">
    <property type="term" value="F:symporter activity"/>
    <property type="evidence" value="ECO:0007669"/>
    <property type="project" value="TreeGrafter"/>
</dbReference>
<name>A0A0P0CD64_9BACT</name>
<feature type="transmembrane region" description="Helical" evidence="12">
    <location>
        <begin position="230"/>
        <end position="249"/>
    </location>
</feature>
<feature type="transmembrane region" description="Helical" evidence="12">
    <location>
        <begin position="467"/>
        <end position="487"/>
    </location>
</feature>
<dbReference type="RefSeq" id="WP_062546098.1">
    <property type="nucleotide sequence ID" value="NZ_CP012644.1"/>
</dbReference>
<keyword evidence="4" id="KW-1003">Cell membrane</keyword>